<keyword evidence="3" id="KW-0902">Two-component regulatory system</keyword>
<dbReference type="SUPFAM" id="SSF52172">
    <property type="entry name" value="CheY-like"/>
    <property type="match status" value="1"/>
</dbReference>
<name>A0A089NJ94_9BACL</name>
<keyword evidence="6" id="KW-0804">Transcription</keyword>
<evidence type="ECO:0000256" key="2">
    <source>
        <dbReference type="ARBA" id="ARBA00022553"/>
    </source>
</evidence>
<keyword evidence="5 8" id="KW-0238">DNA-binding</keyword>
<evidence type="ECO:0000259" key="9">
    <source>
        <dbReference type="PROSITE" id="PS50110"/>
    </source>
</evidence>
<protein>
    <submittedName>
        <fullName evidence="11">PhoB family transcriptional regulator</fullName>
    </submittedName>
</protein>
<dbReference type="AlphaFoldDB" id="A0A089NJ94"/>
<proteinExistence type="predicted"/>
<sequence>MCARILIVDDDRTIVEFLSIYLEREGYSISTCYDGETALDHIRTGVFQLILLDIMMPVMNGFDLIGRIREISEVPVIFLTAKDQQEDKIRGFIAGCDDYVTKPFDLTELSLRISAILKRRPAAAEKSAEAPGELQIKDVTLLPEEHAVSKNGVEINMTPKEYGILLLLARNKGRVFTSRDIYELVWEDTYLESDNTVLTHIRNLREKLGDTVKNSKYIRTVWGVGYKVDKEA</sequence>
<dbReference type="eggNOG" id="COG0745">
    <property type="taxonomic scope" value="Bacteria"/>
</dbReference>
<dbReference type="RefSeq" id="WP_025708083.1">
    <property type="nucleotide sequence ID" value="NZ_CP009287.1"/>
</dbReference>
<dbReference type="PROSITE" id="PS51755">
    <property type="entry name" value="OMPR_PHOB"/>
    <property type="match status" value="1"/>
</dbReference>
<dbReference type="Pfam" id="PF00072">
    <property type="entry name" value="Response_reg"/>
    <property type="match status" value="1"/>
</dbReference>
<keyword evidence="12" id="KW-1185">Reference proteome</keyword>
<evidence type="ECO:0000256" key="1">
    <source>
        <dbReference type="ARBA" id="ARBA00004496"/>
    </source>
</evidence>
<dbReference type="Gene3D" id="6.10.250.690">
    <property type="match status" value="1"/>
</dbReference>
<dbReference type="PANTHER" id="PTHR48111:SF10">
    <property type="entry name" value="STAGE 0 SPORULATION PROTEIN A HOMOLOG"/>
    <property type="match status" value="1"/>
</dbReference>
<dbReference type="InterPro" id="IPR039420">
    <property type="entry name" value="WalR-like"/>
</dbReference>
<comment type="subcellular location">
    <subcellularLocation>
        <location evidence="1">Cytoplasm</location>
    </subcellularLocation>
</comment>
<gene>
    <name evidence="11" type="ORF">PGRAT_17060</name>
</gene>
<dbReference type="GO" id="GO:0006355">
    <property type="term" value="P:regulation of DNA-templated transcription"/>
    <property type="evidence" value="ECO:0007669"/>
    <property type="project" value="InterPro"/>
</dbReference>
<dbReference type="Proteomes" id="UP000029500">
    <property type="component" value="Chromosome"/>
</dbReference>
<dbReference type="KEGG" id="pgm:PGRAT_17060"/>
<dbReference type="SMART" id="SM00862">
    <property type="entry name" value="Trans_reg_C"/>
    <property type="match status" value="1"/>
</dbReference>
<dbReference type="GO" id="GO:0000976">
    <property type="term" value="F:transcription cis-regulatory region binding"/>
    <property type="evidence" value="ECO:0007669"/>
    <property type="project" value="TreeGrafter"/>
</dbReference>
<evidence type="ECO:0000313" key="12">
    <source>
        <dbReference type="Proteomes" id="UP000029500"/>
    </source>
</evidence>
<dbReference type="FunFam" id="3.40.50.2300:FF:000001">
    <property type="entry name" value="DNA-binding response regulator PhoB"/>
    <property type="match status" value="1"/>
</dbReference>
<dbReference type="FunFam" id="1.10.10.10:FF:000018">
    <property type="entry name" value="DNA-binding response regulator ResD"/>
    <property type="match status" value="1"/>
</dbReference>
<evidence type="ECO:0000256" key="5">
    <source>
        <dbReference type="ARBA" id="ARBA00023125"/>
    </source>
</evidence>
<dbReference type="HOGENOM" id="CLU_000445_30_4_9"/>
<reference evidence="11 12" key="1">
    <citation type="submission" date="2014-08" db="EMBL/GenBank/DDBJ databases">
        <title>Comparative genomics of the Paenibacillus odorifer group.</title>
        <authorList>
            <person name="den Bakker H.C."/>
            <person name="Tsai Y.-C."/>
            <person name="Martin N."/>
            <person name="Korlach J."/>
            <person name="Wiedmann M."/>
        </authorList>
    </citation>
    <scope>NUCLEOTIDE SEQUENCE [LARGE SCALE GENOMIC DNA]</scope>
    <source>
        <strain evidence="11 12">DSM 15220</strain>
    </source>
</reference>
<dbReference type="Pfam" id="PF00486">
    <property type="entry name" value="Trans_reg_C"/>
    <property type="match status" value="1"/>
</dbReference>
<organism evidence="11 12">
    <name type="scientific">Paenibacillus graminis</name>
    <dbReference type="NCBI Taxonomy" id="189425"/>
    <lineage>
        <taxon>Bacteria</taxon>
        <taxon>Bacillati</taxon>
        <taxon>Bacillota</taxon>
        <taxon>Bacilli</taxon>
        <taxon>Bacillales</taxon>
        <taxon>Paenibacillaceae</taxon>
        <taxon>Paenibacillus</taxon>
    </lineage>
</organism>
<dbReference type="Gene3D" id="3.40.50.2300">
    <property type="match status" value="1"/>
</dbReference>
<dbReference type="CDD" id="cd00383">
    <property type="entry name" value="trans_reg_C"/>
    <property type="match status" value="1"/>
</dbReference>
<keyword evidence="4" id="KW-0805">Transcription regulation</keyword>
<evidence type="ECO:0000256" key="8">
    <source>
        <dbReference type="PROSITE-ProRule" id="PRU01091"/>
    </source>
</evidence>
<dbReference type="SMART" id="SM00448">
    <property type="entry name" value="REC"/>
    <property type="match status" value="1"/>
</dbReference>
<dbReference type="InterPro" id="IPR001867">
    <property type="entry name" value="OmpR/PhoB-type_DNA-bd"/>
</dbReference>
<dbReference type="PANTHER" id="PTHR48111">
    <property type="entry name" value="REGULATOR OF RPOS"/>
    <property type="match status" value="1"/>
</dbReference>
<dbReference type="GO" id="GO:0000156">
    <property type="term" value="F:phosphorelay response regulator activity"/>
    <property type="evidence" value="ECO:0007669"/>
    <property type="project" value="TreeGrafter"/>
</dbReference>
<dbReference type="InterPro" id="IPR001789">
    <property type="entry name" value="Sig_transdc_resp-reg_receiver"/>
</dbReference>
<dbReference type="CDD" id="cd17574">
    <property type="entry name" value="REC_OmpR"/>
    <property type="match status" value="1"/>
</dbReference>
<feature type="DNA-binding region" description="OmpR/PhoB-type" evidence="8">
    <location>
        <begin position="131"/>
        <end position="230"/>
    </location>
</feature>
<evidence type="ECO:0000256" key="7">
    <source>
        <dbReference type="PROSITE-ProRule" id="PRU00169"/>
    </source>
</evidence>
<dbReference type="EMBL" id="CP009287">
    <property type="protein sequence ID" value="AIQ69144.1"/>
    <property type="molecule type" value="Genomic_DNA"/>
</dbReference>
<dbReference type="InterPro" id="IPR036388">
    <property type="entry name" value="WH-like_DNA-bd_sf"/>
</dbReference>
<accession>A0A089NJ94</accession>
<feature type="domain" description="Response regulatory" evidence="9">
    <location>
        <begin position="4"/>
        <end position="117"/>
    </location>
</feature>
<feature type="modified residue" description="4-aspartylphosphate" evidence="7">
    <location>
        <position position="53"/>
    </location>
</feature>
<evidence type="ECO:0000313" key="11">
    <source>
        <dbReference type="EMBL" id="AIQ69144.1"/>
    </source>
</evidence>
<evidence type="ECO:0000256" key="4">
    <source>
        <dbReference type="ARBA" id="ARBA00023015"/>
    </source>
</evidence>
<dbReference type="InterPro" id="IPR011006">
    <property type="entry name" value="CheY-like_superfamily"/>
</dbReference>
<dbReference type="STRING" id="189425.PGRAT_17060"/>
<keyword evidence="2 7" id="KW-0597">Phosphoprotein</keyword>
<dbReference type="PROSITE" id="PS50110">
    <property type="entry name" value="RESPONSE_REGULATORY"/>
    <property type="match status" value="1"/>
</dbReference>
<dbReference type="OrthoDB" id="4127888at2"/>
<dbReference type="Gene3D" id="1.10.10.10">
    <property type="entry name" value="Winged helix-like DNA-binding domain superfamily/Winged helix DNA-binding domain"/>
    <property type="match status" value="1"/>
</dbReference>
<dbReference type="GO" id="GO:0005829">
    <property type="term" value="C:cytosol"/>
    <property type="evidence" value="ECO:0007669"/>
    <property type="project" value="TreeGrafter"/>
</dbReference>
<evidence type="ECO:0000256" key="6">
    <source>
        <dbReference type="ARBA" id="ARBA00023163"/>
    </source>
</evidence>
<feature type="domain" description="OmpR/PhoB-type" evidence="10">
    <location>
        <begin position="131"/>
        <end position="230"/>
    </location>
</feature>
<dbReference type="GO" id="GO:0032993">
    <property type="term" value="C:protein-DNA complex"/>
    <property type="evidence" value="ECO:0007669"/>
    <property type="project" value="TreeGrafter"/>
</dbReference>
<evidence type="ECO:0000256" key="3">
    <source>
        <dbReference type="ARBA" id="ARBA00023012"/>
    </source>
</evidence>
<evidence type="ECO:0000259" key="10">
    <source>
        <dbReference type="PROSITE" id="PS51755"/>
    </source>
</evidence>